<proteinExistence type="predicted"/>
<organism evidence="1">
    <name type="scientific">gut metagenome</name>
    <dbReference type="NCBI Taxonomy" id="749906"/>
    <lineage>
        <taxon>unclassified sequences</taxon>
        <taxon>metagenomes</taxon>
        <taxon>organismal metagenomes</taxon>
    </lineage>
</organism>
<accession>J9GLY3</accession>
<dbReference type="AlphaFoldDB" id="J9GLY3"/>
<protein>
    <submittedName>
        <fullName evidence="1">Uncharacterized protein</fullName>
    </submittedName>
</protein>
<reference evidence="1" key="1">
    <citation type="journal article" date="2012" name="PLoS ONE">
        <title>Gene sets for utilization of primary and secondary nutrition supplies in the distal gut of endangered iberian lynx.</title>
        <authorList>
            <person name="Alcaide M."/>
            <person name="Messina E."/>
            <person name="Richter M."/>
            <person name="Bargiela R."/>
            <person name="Peplies J."/>
            <person name="Huws S.A."/>
            <person name="Newbold C.J."/>
            <person name="Golyshin P.N."/>
            <person name="Simon M.A."/>
            <person name="Lopez G."/>
            <person name="Yakimov M.M."/>
            <person name="Ferrer M."/>
        </authorList>
    </citation>
    <scope>NUCLEOTIDE SEQUENCE</scope>
</reference>
<gene>
    <name evidence="1" type="ORF">EVA_03406</name>
</gene>
<comment type="caution">
    <text evidence="1">The sequence shown here is derived from an EMBL/GenBank/DDBJ whole genome shotgun (WGS) entry which is preliminary data.</text>
</comment>
<dbReference type="EMBL" id="AMCI01000612">
    <property type="protein sequence ID" value="EJX08484.1"/>
    <property type="molecule type" value="Genomic_DNA"/>
</dbReference>
<name>J9GLY3_9ZZZZ</name>
<evidence type="ECO:0000313" key="1">
    <source>
        <dbReference type="EMBL" id="EJX08484.1"/>
    </source>
</evidence>
<sequence>MQYVCPVSEVLSYKNKIFKKKSNAMRNSPSQRYSMAVN</sequence>